<dbReference type="InterPro" id="IPR011256">
    <property type="entry name" value="Reg_factor_effector_dom_sf"/>
</dbReference>
<evidence type="ECO:0000313" key="5">
    <source>
        <dbReference type="EMBL" id="MDP5137469.1"/>
    </source>
</evidence>
<evidence type="ECO:0000256" key="1">
    <source>
        <dbReference type="ARBA" id="ARBA00023015"/>
    </source>
</evidence>
<proteinExistence type="predicted"/>
<keyword evidence="6" id="KW-1185">Reference proteome</keyword>
<dbReference type="PANTHER" id="PTHR40055">
    <property type="entry name" value="TRANSCRIPTIONAL REGULATOR YGIV-RELATED"/>
    <property type="match status" value="1"/>
</dbReference>
<reference evidence="5 6" key="1">
    <citation type="submission" date="2022-11" db="EMBL/GenBank/DDBJ databases">
        <title>Viruses from the air-sea interface of a natural surface slick.</title>
        <authorList>
            <person name="Rahlff J."/>
            <person name="Holmfeldt K."/>
        </authorList>
    </citation>
    <scope>NUCLEOTIDE SEQUENCE [LARGE SCALE GENOMIC DNA]</scope>
    <source>
        <strain evidence="5 6">SMS4</strain>
    </source>
</reference>
<dbReference type="Pfam" id="PF06445">
    <property type="entry name" value="GyrI-like"/>
    <property type="match status" value="1"/>
</dbReference>
<dbReference type="SMART" id="SM00871">
    <property type="entry name" value="AraC_E_bind"/>
    <property type="match status" value="1"/>
</dbReference>
<dbReference type="PANTHER" id="PTHR40055:SF1">
    <property type="entry name" value="TRANSCRIPTIONAL REGULATOR YGIV-RELATED"/>
    <property type="match status" value="1"/>
</dbReference>
<dbReference type="Gene3D" id="3.20.80.10">
    <property type="entry name" value="Regulatory factor, effector binding domain"/>
    <property type="match status" value="1"/>
</dbReference>
<dbReference type="EMBL" id="JAPJDZ010000050">
    <property type="protein sequence ID" value="MDP5137469.1"/>
    <property type="molecule type" value="Genomic_DNA"/>
</dbReference>
<dbReference type="InterPro" id="IPR029442">
    <property type="entry name" value="GyrI-like"/>
</dbReference>
<dbReference type="SUPFAM" id="SSF46689">
    <property type="entry name" value="Homeodomain-like"/>
    <property type="match status" value="1"/>
</dbReference>
<organism evidence="5 6">
    <name type="scientific">Rheinheimera baltica</name>
    <dbReference type="NCBI Taxonomy" id="67576"/>
    <lineage>
        <taxon>Bacteria</taxon>
        <taxon>Pseudomonadati</taxon>
        <taxon>Pseudomonadota</taxon>
        <taxon>Gammaproteobacteria</taxon>
        <taxon>Chromatiales</taxon>
        <taxon>Chromatiaceae</taxon>
        <taxon>Rheinheimera</taxon>
    </lineage>
</organism>
<evidence type="ECO:0000259" key="4">
    <source>
        <dbReference type="PROSITE" id="PS01124"/>
    </source>
</evidence>
<name>A0ABT9I255_9GAMM</name>
<keyword evidence="2" id="KW-0804">Transcription</keyword>
<dbReference type="InterPro" id="IPR009057">
    <property type="entry name" value="Homeodomain-like_sf"/>
</dbReference>
<keyword evidence="1" id="KW-0805">Transcription regulation</keyword>
<evidence type="ECO:0000313" key="6">
    <source>
        <dbReference type="Proteomes" id="UP001231109"/>
    </source>
</evidence>
<dbReference type="InterPro" id="IPR018060">
    <property type="entry name" value="HTH_AraC"/>
</dbReference>
<accession>A0ABT9I255</accession>
<dbReference type="Gene3D" id="1.10.10.60">
    <property type="entry name" value="Homeodomain-like"/>
    <property type="match status" value="1"/>
</dbReference>
<dbReference type="InterPro" id="IPR050908">
    <property type="entry name" value="SmbC-like"/>
</dbReference>
<evidence type="ECO:0000256" key="2">
    <source>
        <dbReference type="ARBA" id="ARBA00023163"/>
    </source>
</evidence>
<protein>
    <submittedName>
        <fullName evidence="5">AraC family transcriptional regulator</fullName>
    </submittedName>
</protein>
<feature type="region of interest" description="Disordered" evidence="3">
    <location>
        <begin position="1"/>
        <end position="22"/>
    </location>
</feature>
<dbReference type="InterPro" id="IPR010499">
    <property type="entry name" value="AraC_E-bd"/>
</dbReference>
<dbReference type="RefSeq" id="WP_305976802.1">
    <property type="nucleotide sequence ID" value="NZ_JAPJDZ010000050.1"/>
</dbReference>
<evidence type="ECO:0000256" key="3">
    <source>
        <dbReference type="SAM" id="MobiDB-lite"/>
    </source>
</evidence>
<comment type="caution">
    <text evidence="5">The sequence shown here is derived from an EMBL/GenBank/DDBJ whole genome shotgun (WGS) entry which is preliminary data.</text>
</comment>
<dbReference type="Proteomes" id="UP001231109">
    <property type="component" value="Unassembled WGS sequence"/>
</dbReference>
<dbReference type="Pfam" id="PF12833">
    <property type="entry name" value="HTH_18"/>
    <property type="match status" value="1"/>
</dbReference>
<dbReference type="SUPFAM" id="SSF55136">
    <property type="entry name" value="Probable bacterial effector-binding domain"/>
    <property type="match status" value="1"/>
</dbReference>
<feature type="domain" description="HTH araC/xylS-type" evidence="4">
    <location>
        <begin position="62"/>
        <end position="161"/>
    </location>
</feature>
<dbReference type="SMART" id="SM00342">
    <property type="entry name" value="HTH_ARAC"/>
    <property type="match status" value="1"/>
</dbReference>
<gene>
    <name evidence="5" type="ORF">ORJ04_16050</name>
</gene>
<dbReference type="PROSITE" id="PS01124">
    <property type="entry name" value="HTH_ARAC_FAMILY_2"/>
    <property type="match status" value="1"/>
</dbReference>
<sequence length="342" mass="37574">MVHPQSGIISGKARHHHSNLARSGTRVGPKFVYGVIVLRAAMEKIMQQIRVIQVERYATRVEKVLAYIESLGAQAQPTLDELAAVAAISPFHFHRVWRVMTGETVFESLRRVQMGRALVALQNERAPVVEVAETAGYASGQSFARSLKAFAGASASELRADPAKMAAFVARITHGLRAQDDDVPGIEVTIVELQPLKILATRNTGAYESLFNGYGRLFELVTQCMPPEDVRGIHGLWPDDPRTTAPEDFRFDCAFSVAQTAGAAPPGTHWAELPSGTCLSARHVGDYDALLDTIDWLYAMALEAGIELRNAPLFAHYIDDPESTPVAEWRTDVYLPIEVNQI</sequence>